<proteinExistence type="predicted"/>
<protein>
    <submittedName>
        <fullName evidence="2">Uncharacterized protein</fullName>
    </submittedName>
</protein>
<keyword evidence="1" id="KW-0812">Transmembrane</keyword>
<dbReference type="EMBL" id="GGEC01072427">
    <property type="protein sequence ID" value="MBX52911.1"/>
    <property type="molecule type" value="Transcribed_RNA"/>
</dbReference>
<accession>A0A2P2PE25</accession>
<feature type="transmembrane region" description="Helical" evidence="1">
    <location>
        <begin position="6"/>
        <end position="28"/>
    </location>
</feature>
<dbReference type="AlphaFoldDB" id="A0A2P2PE25"/>
<organism evidence="2">
    <name type="scientific">Rhizophora mucronata</name>
    <name type="common">Asiatic mangrove</name>
    <dbReference type="NCBI Taxonomy" id="61149"/>
    <lineage>
        <taxon>Eukaryota</taxon>
        <taxon>Viridiplantae</taxon>
        <taxon>Streptophyta</taxon>
        <taxon>Embryophyta</taxon>
        <taxon>Tracheophyta</taxon>
        <taxon>Spermatophyta</taxon>
        <taxon>Magnoliopsida</taxon>
        <taxon>eudicotyledons</taxon>
        <taxon>Gunneridae</taxon>
        <taxon>Pentapetalae</taxon>
        <taxon>rosids</taxon>
        <taxon>fabids</taxon>
        <taxon>Malpighiales</taxon>
        <taxon>Rhizophoraceae</taxon>
        <taxon>Rhizophora</taxon>
    </lineage>
</organism>
<sequence length="36" mass="4091">MNSSNFFYGFYLVFCFFFFGGGVGGTWCGEFGWIVV</sequence>
<evidence type="ECO:0000313" key="2">
    <source>
        <dbReference type="EMBL" id="MBX52911.1"/>
    </source>
</evidence>
<reference evidence="2" key="1">
    <citation type="submission" date="2018-02" db="EMBL/GenBank/DDBJ databases">
        <title>Rhizophora mucronata_Transcriptome.</title>
        <authorList>
            <person name="Meera S.P."/>
            <person name="Sreeshan A."/>
            <person name="Augustine A."/>
        </authorList>
    </citation>
    <scope>NUCLEOTIDE SEQUENCE</scope>
    <source>
        <tissue evidence="2">Leaf</tissue>
    </source>
</reference>
<evidence type="ECO:0000256" key="1">
    <source>
        <dbReference type="SAM" id="Phobius"/>
    </source>
</evidence>
<keyword evidence="1" id="KW-0472">Membrane</keyword>
<name>A0A2P2PE25_RHIMU</name>
<keyword evidence="1" id="KW-1133">Transmembrane helix</keyword>